<proteinExistence type="predicted"/>
<accession>A0ABW9VR74</accession>
<sequence length="351" mass="38844">MTLFNDLLPSDQVKSHFNFKKISSINISDSSYIAFQPNSDNIAVYFGNSDIEIWNWRNSTIVKKLKIPDNTDGILSSQKLVFSQNGGLLAACHTFSKMSSVVRIWETNNWKIIKDIEDPVPGNGCTATAFSPDGTQMALIGGRRIFEKASTIRVFNTNNWQEIISLSTVPFQPYLVKYSNDGENLLIAGAVRNAVVWQGPGPQPVFGNPQKPDGGYLSVINLEKKEITKIIQLSQVPDVFGALSTGTTSDDIYFAGGTGIEQINIVKGESVVIRKPLTGSIRTSFEYAKDGKFSIDLVSSRDVNWFNIKDENNNKLIYQSKKSMNCAALSPNNKFIATCENNSVSIFEINK</sequence>
<organism evidence="1 2">
    <name type="scientific">Duganella qianjiadongensis</name>
    <dbReference type="NCBI Taxonomy" id="2692176"/>
    <lineage>
        <taxon>Bacteria</taxon>
        <taxon>Pseudomonadati</taxon>
        <taxon>Pseudomonadota</taxon>
        <taxon>Betaproteobacteria</taxon>
        <taxon>Burkholderiales</taxon>
        <taxon>Oxalobacteraceae</taxon>
        <taxon>Telluria group</taxon>
        <taxon>Duganella</taxon>
    </lineage>
</organism>
<evidence type="ECO:0008006" key="3">
    <source>
        <dbReference type="Google" id="ProtNLM"/>
    </source>
</evidence>
<comment type="caution">
    <text evidence="1">The sequence shown here is derived from an EMBL/GenBank/DDBJ whole genome shotgun (WGS) entry which is preliminary data.</text>
</comment>
<name>A0ABW9VR74_9BURK</name>
<dbReference type="InterPro" id="IPR015943">
    <property type="entry name" value="WD40/YVTN_repeat-like_dom_sf"/>
</dbReference>
<protein>
    <recommendedName>
        <fullName evidence="3">WD40 repeat domain-containing protein</fullName>
    </recommendedName>
</protein>
<dbReference type="RefSeq" id="WP_161041186.1">
    <property type="nucleotide sequence ID" value="NZ_WWCM01000025.1"/>
</dbReference>
<evidence type="ECO:0000313" key="1">
    <source>
        <dbReference type="EMBL" id="MYM41928.1"/>
    </source>
</evidence>
<dbReference type="Pfam" id="PF00400">
    <property type="entry name" value="WD40"/>
    <property type="match status" value="1"/>
</dbReference>
<gene>
    <name evidence="1" type="ORF">GTP27_21725</name>
</gene>
<dbReference type="EMBL" id="WWCM01000025">
    <property type="protein sequence ID" value="MYM41928.1"/>
    <property type="molecule type" value="Genomic_DNA"/>
</dbReference>
<keyword evidence="2" id="KW-1185">Reference proteome</keyword>
<dbReference type="Proteomes" id="UP000478090">
    <property type="component" value="Unassembled WGS sequence"/>
</dbReference>
<evidence type="ECO:0000313" key="2">
    <source>
        <dbReference type="Proteomes" id="UP000478090"/>
    </source>
</evidence>
<reference evidence="1 2" key="1">
    <citation type="submission" date="2019-12" db="EMBL/GenBank/DDBJ databases">
        <title>Novel species isolated from a subtropical stream in China.</title>
        <authorList>
            <person name="Lu H."/>
        </authorList>
    </citation>
    <scope>NUCLEOTIDE SEQUENCE [LARGE SCALE GENOMIC DNA]</scope>
    <source>
        <strain evidence="1 2">CY13W</strain>
    </source>
</reference>
<dbReference type="InterPro" id="IPR001680">
    <property type="entry name" value="WD40_rpt"/>
</dbReference>
<dbReference type="Gene3D" id="2.130.10.10">
    <property type="entry name" value="YVTN repeat-like/Quinoprotein amine dehydrogenase"/>
    <property type="match status" value="1"/>
</dbReference>
<dbReference type="SUPFAM" id="SSF82171">
    <property type="entry name" value="DPP6 N-terminal domain-like"/>
    <property type="match status" value="1"/>
</dbReference>